<accession>A0A448YF60</accession>
<dbReference type="AlphaFoldDB" id="A0A448YF60"/>
<dbReference type="InParanoid" id="A0A448YF60"/>
<dbReference type="FunCoup" id="A0A448YF60">
    <property type="interactions" value="254"/>
</dbReference>
<dbReference type="STRING" id="13370.A0A448YF60"/>
<gene>
    <name evidence="2" type="ORF">BRENAR_LOCUS254</name>
</gene>
<feature type="compositionally biased region" description="Basic residues" evidence="1">
    <location>
        <begin position="1"/>
        <end position="29"/>
    </location>
</feature>
<proteinExistence type="predicted"/>
<evidence type="ECO:0000313" key="3">
    <source>
        <dbReference type="Proteomes" id="UP000290900"/>
    </source>
</evidence>
<protein>
    <submittedName>
        <fullName evidence="2">DEKNAAC100681</fullName>
    </submittedName>
</protein>
<sequence>MPKHALNKPKKTLVRSQKGRHLGKKRAASKQRILELESSNTNELVPNTELTASASGVITNRVVSKKRAKKNARNIKYINARSVNGTKLLVDLQAKKDLMEVDGEEEEEDKGKSQKKSDPIREALWSVVADVANGGLKIDSTGEGTTLGGPSF</sequence>
<feature type="region of interest" description="Disordered" evidence="1">
    <location>
        <begin position="1"/>
        <end position="31"/>
    </location>
</feature>
<keyword evidence="3" id="KW-1185">Reference proteome</keyword>
<evidence type="ECO:0000256" key="1">
    <source>
        <dbReference type="SAM" id="MobiDB-lite"/>
    </source>
</evidence>
<dbReference type="EMBL" id="CAACVR010000001">
    <property type="protein sequence ID" value="VEU19517.1"/>
    <property type="molecule type" value="Genomic_DNA"/>
</dbReference>
<feature type="region of interest" description="Disordered" evidence="1">
    <location>
        <begin position="100"/>
        <end position="119"/>
    </location>
</feature>
<feature type="compositionally biased region" description="Basic and acidic residues" evidence="1">
    <location>
        <begin position="109"/>
        <end position="119"/>
    </location>
</feature>
<evidence type="ECO:0000313" key="2">
    <source>
        <dbReference type="EMBL" id="VEU19517.1"/>
    </source>
</evidence>
<dbReference type="OrthoDB" id="4086742at2759"/>
<name>A0A448YF60_BRENA</name>
<dbReference type="Proteomes" id="UP000290900">
    <property type="component" value="Unassembled WGS sequence"/>
</dbReference>
<reference evidence="2 3" key="1">
    <citation type="submission" date="2018-12" db="EMBL/GenBank/DDBJ databases">
        <authorList>
            <person name="Tiukova I."/>
            <person name="Dainat J."/>
        </authorList>
    </citation>
    <scope>NUCLEOTIDE SEQUENCE [LARGE SCALE GENOMIC DNA]</scope>
</reference>
<organism evidence="2 3">
    <name type="scientific">Brettanomyces naardenensis</name>
    <name type="common">Yeast</name>
    <dbReference type="NCBI Taxonomy" id="13370"/>
    <lineage>
        <taxon>Eukaryota</taxon>
        <taxon>Fungi</taxon>
        <taxon>Dikarya</taxon>
        <taxon>Ascomycota</taxon>
        <taxon>Saccharomycotina</taxon>
        <taxon>Pichiomycetes</taxon>
        <taxon>Pichiales</taxon>
        <taxon>Pichiaceae</taxon>
        <taxon>Brettanomyces</taxon>
    </lineage>
</organism>